<dbReference type="InterPro" id="IPR029063">
    <property type="entry name" value="SAM-dependent_MTases_sf"/>
</dbReference>
<dbReference type="HOGENOM" id="CLU_037990_7_3_11"/>
<keyword evidence="2" id="KW-0489">Methyltransferase</keyword>
<dbReference type="CDD" id="cd02440">
    <property type="entry name" value="AdoMet_MTases"/>
    <property type="match status" value="1"/>
</dbReference>
<dbReference type="Pfam" id="PF08241">
    <property type="entry name" value="Methyltransf_11"/>
    <property type="match status" value="1"/>
</dbReference>
<proteinExistence type="predicted"/>
<dbReference type="eggNOG" id="COG2226">
    <property type="taxonomic scope" value="Bacteria"/>
</dbReference>
<dbReference type="Gene3D" id="3.40.50.150">
    <property type="entry name" value="Vaccinia Virus protein VP39"/>
    <property type="match status" value="1"/>
</dbReference>
<accession>I4EUH8</accession>
<dbReference type="SUPFAM" id="SSF53335">
    <property type="entry name" value="S-adenosyl-L-methionine-dependent methyltransferases"/>
    <property type="match status" value="1"/>
</dbReference>
<dbReference type="EMBL" id="FO203431">
    <property type="protein sequence ID" value="CCH87041.1"/>
    <property type="molecule type" value="Genomic_DNA"/>
</dbReference>
<dbReference type="InterPro" id="IPR052356">
    <property type="entry name" value="Thiol_S-MT"/>
</dbReference>
<evidence type="ECO:0000259" key="1">
    <source>
        <dbReference type="Pfam" id="PF08241"/>
    </source>
</evidence>
<protein>
    <submittedName>
        <fullName evidence="2">Phosphatidylethanolamine N-methyltransferase</fullName>
        <ecNumber evidence="2">2.1.1.17</ecNumber>
    </submittedName>
</protein>
<dbReference type="OrthoDB" id="65624at2"/>
<evidence type="ECO:0000313" key="3">
    <source>
        <dbReference type="Proteomes" id="UP000006461"/>
    </source>
</evidence>
<gene>
    <name evidence="2" type="primary">pmtA</name>
    <name evidence="2" type="ordered locus">MODMU_1597</name>
</gene>
<dbReference type="OMA" id="TIFLEHM"/>
<evidence type="ECO:0000313" key="2">
    <source>
        <dbReference type="EMBL" id="CCH87041.1"/>
    </source>
</evidence>
<dbReference type="PATRIC" id="fig|477641.3.peg.1514"/>
<dbReference type="KEGG" id="mmar:MODMU_1597"/>
<keyword evidence="3" id="KW-1185">Reference proteome</keyword>
<dbReference type="EC" id="2.1.1.17" evidence="2"/>
<feature type="domain" description="Methyltransferase type 11" evidence="1">
    <location>
        <begin position="46"/>
        <end position="140"/>
    </location>
</feature>
<reference evidence="2 3" key="1">
    <citation type="journal article" date="2012" name="J. Bacteriol.">
        <title>Genome Sequence of Radiation-Resistant Modestobacter marinus Strain BC501, a Representative Actinobacterium That Thrives on Calcareous Stone Surfaces.</title>
        <authorList>
            <person name="Normand P."/>
            <person name="Gury J."/>
            <person name="Pujic P."/>
            <person name="Chouaia B."/>
            <person name="Crotti E."/>
            <person name="Brusetti L."/>
            <person name="Daffonchio D."/>
            <person name="Vacherie B."/>
            <person name="Barbe V."/>
            <person name="Medigue C."/>
            <person name="Calteau A."/>
            <person name="Ghodhbane-Gtari F."/>
            <person name="Essoussi I."/>
            <person name="Nouioui I."/>
            <person name="Abbassi-Ghozzi I."/>
            <person name="Gtari M."/>
        </authorList>
    </citation>
    <scope>NUCLEOTIDE SEQUENCE [LARGE SCALE GENOMIC DNA]</scope>
    <source>
        <strain evidence="3">BC 501</strain>
    </source>
</reference>
<dbReference type="PANTHER" id="PTHR45036">
    <property type="entry name" value="METHYLTRANSFERASE LIKE 7B"/>
    <property type="match status" value="1"/>
</dbReference>
<dbReference type="InterPro" id="IPR013216">
    <property type="entry name" value="Methyltransf_11"/>
</dbReference>
<dbReference type="STRING" id="477641.MODMU_1597"/>
<keyword evidence="2" id="KW-0808">Transferase</keyword>
<dbReference type="PANTHER" id="PTHR45036:SF1">
    <property type="entry name" value="METHYLTRANSFERASE LIKE 7A"/>
    <property type="match status" value="1"/>
</dbReference>
<dbReference type="GO" id="GO:0004608">
    <property type="term" value="F:phosphatidylethanolamine N-methyltransferase activity"/>
    <property type="evidence" value="ECO:0007669"/>
    <property type="project" value="UniProtKB-EC"/>
</dbReference>
<dbReference type="GO" id="GO:0032259">
    <property type="term" value="P:methylation"/>
    <property type="evidence" value="ECO:0007669"/>
    <property type="project" value="UniProtKB-KW"/>
</dbReference>
<sequence length="204" mass="22444">MDETARVRDLYEEQAPYYDRVIAVAERLLFAGGREWACRHAHGDVLEVGVGTGRNLRCLPEGIALSGIELSPAMLARAEERARRLGRTADLRVGDAQRLPFADATFDTVLATLTLCSIPDDVTAVAEMARVLRPGGRLVLLDHVASPSPVVRGVQRLLEPLFLRLAADHLLREPEDAVRRAGLVIEELSRSRAGLVLRLTARRP</sequence>
<dbReference type="Proteomes" id="UP000006461">
    <property type="component" value="Chromosome"/>
</dbReference>
<name>I4EUH8_MODI5</name>
<dbReference type="AlphaFoldDB" id="I4EUH8"/>
<organism evidence="2 3">
    <name type="scientific">Modestobacter italicus (strain DSM 44449 / CECT 9708 / BC 501)</name>
    <dbReference type="NCBI Taxonomy" id="2732864"/>
    <lineage>
        <taxon>Bacteria</taxon>
        <taxon>Bacillati</taxon>
        <taxon>Actinomycetota</taxon>
        <taxon>Actinomycetes</taxon>
        <taxon>Geodermatophilales</taxon>
        <taxon>Geodermatophilaceae</taxon>
        <taxon>Modestobacter</taxon>
    </lineage>
</organism>